<comment type="caution">
    <text evidence="1">The sequence shown here is derived from an EMBL/GenBank/DDBJ whole genome shotgun (WGS) entry which is preliminary data.</text>
</comment>
<gene>
    <name evidence="1" type="ORF">HHL14_29200</name>
</gene>
<evidence type="ECO:0008006" key="3">
    <source>
        <dbReference type="Google" id="ProtNLM"/>
    </source>
</evidence>
<evidence type="ECO:0000313" key="2">
    <source>
        <dbReference type="Proteomes" id="UP000583127"/>
    </source>
</evidence>
<dbReference type="AlphaFoldDB" id="A0A7Y0A1T7"/>
<name>A0A7Y0A1T7_9BURK</name>
<sequence>MKERPILFSGPMVRALLDGSKTQTRRVVKPQPVEQTGWVGGAYWGRRPARGILPADQWCIRDMLQFCPYGQPGDRLWVRETWRGVVEISAPGAPLEYGVARYVPDERYCRRVEYQATQGRDSEPWRPSIHMPRWASRITLEVTGVRVDRLQDINEDDAIAEGATPSIVGADLEHLKFRAGFQSLWDSLATPATNWQANPWVWVIKLKRITHE</sequence>
<dbReference type="EMBL" id="JABBFZ010000027">
    <property type="protein sequence ID" value="NML34889.1"/>
    <property type="molecule type" value="Genomic_DNA"/>
</dbReference>
<accession>A0A7Y0A1T7</accession>
<dbReference type="Proteomes" id="UP000583127">
    <property type="component" value="Unassembled WGS sequence"/>
</dbReference>
<protein>
    <recommendedName>
        <fullName evidence="3">Phage-related protein</fullName>
    </recommendedName>
</protein>
<reference evidence="1 2" key="1">
    <citation type="submission" date="2020-04" db="EMBL/GenBank/DDBJ databases">
        <title>Paraburkholderia sp. G-4-1-8 isolated from soil.</title>
        <authorList>
            <person name="Dahal R.H."/>
        </authorList>
    </citation>
    <scope>NUCLEOTIDE SEQUENCE [LARGE SCALE GENOMIC DNA]</scope>
    <source>
        <strain evidence="1 2">G-4-1-8</strain>
    </source>
</reference>
<organism evidence="1 2">
    <name type="scientific">Paraburkholderia antibiotica</name>
    <dbReference type="NCBI Taxonomy" id="2728839"/>
    <lineage>
        <taxon>Bacteria</taxon>
        <taxon>Pseudomonadati</taxon>
        <taxon>Pseudomonadota</taxon>
        <taxon>Betaproteobacteria</taxon>
        <taxon>Burkholderiales</taxon>
        <taxon>Burkholderiaceae</taxon>
        <taxon>Paraburkholderia</taxon>
    </lineage>
</organism>
<keyword evidence="2" id="KW-1185">Reference proteome</keyword>
<evidence type="ECO:0000313" key="1">
    <source>
        <dbReference type="EMBL" id="NML34889.1"/>
    </source>
</evidence>
<proteinExistence type="predicted"/>